<evidence type="ECO:0000313" key="1">
    <source>
        <dbReference type="EMBL" id="KAF2624052.1"/>
    </source>
</evidence>
<sequence length="254" mass="29121">MDGENEDYDNDDYNDPSHLETYAYPDYLLYLVARATHRQRLRLSSLSSINPNAFSLRARTFVELAPALQSVQHLRISVNTSNATKLMRMNGSALYRHEIAQSTAVSFGQALSTLRNLRSLKLTFDDYYWEDDRNSNISRSLHSFHYRSSKHLTSVDIRLTSFQGQKLYGFLHKQRSTLQQPALRRITLTSVEHWRPILTLMLGEMSLLTRARCSELTGGEGFGDTTQSLNRTEGWKKCCIIDCFGRKGIMIGLK</sequence>
<protein>
    <submittedName>
        <fullName evidence="1">Uncharacterized protein</fullName>
    </submittedName>
</protein>
<accession>A0ACB6RT18</accession>
<proteinExistence type="predicted"/>
<comment type="caution">
    <text evidence="1">The sequence shown here is derived from an EMBL/GenBank/DDBJ whole genome shotgun (WGS) entry which is preliminary data.</text>
</comment>
<gene>
    <name evidence="1" type="ORF">BU25DRAFT_166329</name>
</gene>
<keyword evidence="2" id="KW-1185">Reference proteome</keyword>
<dbReference type="Proteomes" id="UP000799754">
    <property type="component" value="Unassembled WGS sequence"/>
</dbReference>
<evidence type="ECO:0000313" key="2">
    <source>
        <dbReference type="Proteomes" id="UP000799754"/>
    </source>
</evidence>
<reference evidence="1" key="1">
    <citation type="journal article" date="2020" name="Stud. Mycol.">
        <title>101 Dothideomycetes genomes: a test case for predicting lifestyles and emergence of pathogens.</title>
        <authorList>
            <person name="Haridas S."/>
            <person name="Albert R."/>
            <person name="Binder M."/>
            <person name="Bloem J."/>
            <person name="Labutti K."/>
            <person name="Salamov A."/>
            <person name="Andreopoulos B."/>
            <person name="Baker S."/>
            <person name="Barry K."/>
            <person name="Bills G."/>
            <person name="Bluhm B."/>
            <person name="Cannon C."/>
            <person name="Castanera R."/>
            <person name="Culley D."/>
            <person name="Daum C."/>
            <person name="Ezra D."/>
            <person name="Gonzalez J."/>
            <person name="Henrissat B."/>
            <person name="Kuo A."/>
            <person name="Liang C."/>
            <person name="Lipzen A."/>
            <person name="Lutzoni F."/>
            <person name="Magnuson J."/>
            <person name="Mondo S."/>
            <person name="Nolan M."/>
            <person name="Ohm R."/>
            <person name="Pangilinan J."/>
            <person name="Park H.-J."/>
            <person name="Ramirez L."/>
            <person name="Alfaro M."/>
            <person name="Sun H."/>
            <person name="Tritt A."/>
            <person name="Yoshinaga Y."/>
            <person name="Zwiers L.-H."/>
            <person name="Turgeon B."/>
            <person name="Goodwin S."/>
            <person name="Spatafora J."/>
            <person name="Crous P."/>
            <person name="Grigoriev I."/>
        </authorList>
    </citation>
    <scope>NUCLEOTIDE SEQUENCE</scope>
    <source>
        <strain evidence="1">CBS 525.71</strain>
    </source>
</reference>
<organism evidence="1 2">
    <name type="scientific">Macroventuria anomochaeta</name>
    <dbReference type="NCBI Taxonomy" id="301207"/>
    <lineage>
        <taxon>Eukaryota</taxon>
        <taxon>Fungi</taxon>
        <taxon>Dikarya</taxon>
        <taxon>Ascomycota</taxon>
        <taxon>Pezizomycotina</taxon>
        <taxon>Dothideomycetes</taxon>
        <taxon>Pleosporomycetidae</taxon>
        <taxon>Pleosporales</taxon>
        <taxon>Pleosporineae</taxon>
        <taxon>Didymellaceae</taxon>
        <taxon>Macroventuria</taxon>
    </lineage>
</organism>
<name>A0ACB6RT18_9PLEO</name>
<dbReference type="EMBL" id="MU006733">
    <property type="protein sequence ID" value="KAF2624052.1"/>
    <property type="molecule type" value="Genomic_DNA"/>
</dbReference>